<reference evidence="2" key="1">
    <citation type="submission" date="2019-12" db="EMBL/GenBank/DDBJ databases">
        <title>Endophytic bacteria associated with Panax ginseng seedlings.</title>
        <authorList>
            <person name="Park J.M."/>
            <person name="Shin R."/>
            <person name="Jo S.H."/>
        </authorList>
    </citation>
    <scope>NUCLEOTIDE SEQUENCE [LARGE SCALE GENOMIC DNA]</scope>
    <source>
        <strain evidence="2">PgKB30</strain>
    </source>
</reference>
<dbReference type="AlphaFoldDB" id="A0A6M8MRH8"/>
<proteinExistence type="predicted"/>
<gene>
    <name evidence="1" type="ORF">FX982_03804</name>
</gene>
<dbReference type="RefSeq" id="WP_172612041.1">
    <property type="nucleotide sequence ID" value="NZ_CP053746.1"/>
</dbReference>
<organism evidence="1 2">
    <name type="scientific">Pseudomonas graminis</name>
    <dbReference type="NCBI Taxonomy" id="158627"/>
    <lineage>
        <taxon>Bacteria</taxon>
        <taxon>Pseudomonadati</taxon>
        <taxon>Pseudomonadota</taxon>
        <taxon>Gammaproteobacteria</taxon>
        <taxon>Pseudomonadales</taxon>
        <taxon>Pseudomonadaceae</taxon>
        <taxon>Pseudomonas</taxon>
    </lineage>
</organism>
<dbReference type="KEGG" id="pgg:FX982_03804"/>
<protein>
    <submittedName>
        <fullName evidence="1">Uncharacterized protein</fullName>
    </submittedName>
</protein>
<keyword evidence="2" id="KW-1185">Reference proteome</keyword>
<accession>A0A6M8MRH8</accession>
<dbReference type="EMBL" id="CP053746">
    <property type="protein sequence ID" value="QKF52812.1"/>
    <property type="molecule type" value="Genomic_DNA"/>
</dbReference>
<name>A0A6M8MRH8_9PSED</name>
<evidence type="ECO:0000313" key="2">
    <source>
        <dbReference type="Proteomes" id="UP000501989"/>
    </source>
</evidence>
<sequence length="135" mass="14434">MKSGEDKISADNLRTFTSISAMDGRIGWDQDQRASLIQGMADSEKVSFAGCLADTFGLEDPKIFSVGPLVRIIALPNPIHMENLSEDIKTFASYYGYAAVISGHGIFGAEIIFINHGALALATAVEALAKLNLLS</sequence>
<dbReference type="Proteomes" id="UP000501989">
    <property type="component" value="Chromosome"/>
</dbReference>
<evidence type="ECO:0000313" key="1">
    <source>
        <dbReference type="EMBL" id="QKF52812.1"/>
    </source>
</evidence>